<gene>
    <name evidence="1" type="ORF">EOI86_21300</name>
</gene>
<sequence>MPEPSIYIGQVSHKRLTPFVHALDYKVFSLLLDIDKLRETASDTRMFVYNRTGVVSFHDKDHGPRDGSPLRPWLNNILSEHGYELRDCPVRLLTFPRLWGYVFNPLSIYYCYDRGGHLKVVLYEVSNTFGQWHGYLLPVTREASGPVSQKTTKEFHVSPFMPVDGTYEFTLTPPGEKLSVLIRYKGEQGEDRMIAKHTARRSDLTAAGLASALSKHPMMTFKVIAGIHWEALKLWKKGAKFHPKPDLPRNHITG</sequence>
<dbReference type="PANTHER" id="PTHR33973:SF4">
    <property type="entry name" value="OS07G0153300 PROTEIN"/>
    <property type="match status" value="1"/>
</dbReference>
<dbReference type="EMBL" id="SADE01000004">
    <property type="protein sequence ID" value="RVU34247.1"/>
    <property type="molecule type" value="Genomic_DNA"/>
</dbReference>
<dbReference type="Proteomes" id="UP000287447">
    <property type="component" value="Unassembled WGS sequence"/>
</dbReference>
<accession>A0A3S2WPU1</accession>
<name>A0A3S2WPU1_9PROT</name>
<evidence type="ECO:0000313" key="1">
    <source>
        <dbReference type="EMBL" id="RVU34247.1"/>
    </source>
</evidence>
<dbReference type="InterPro" id="IPR010775">
    <property type="entry name" value="DUF1365"/>
</dbReference>
<dbReference type="OrthoDB" id="9778801at2"/>
<protein>
    <submittedName>
        <fullName evidence="1">DUF1365 domain-containing protein</fullName>
    </submittedName>
</protein>
<comment type="caution">
    <text evidence="1">The sequence shown here is derived from an EMBL/GenBank/DDBJ whole genome shotgun (WGS) entry which is preliminary data.</text>
</comment>
<dbReference type="PANTHER" id="PTHR33973">
    <property type="entry name" value="OS07G0153300 PROTEIN"/>
    <property type="match status" value="1"/>
</dbReference>
<evidence type="ECO:0000313" key="2">
    <source>
        <dbReference type="Proteomes" id="UP000287447"/>
    </source>
</evidence>
<organism evidence="1 2">
    <name type="scientific">Hwanghaeella grinnelliae</name>
    <dbReference type="NCBI Taxonomy" id="2500179"/>
    <lineage>
        <taxon>Bacteria</taxon>
        <taxon>Pseudomonadati</taxon>
        <taxon>Pseudomonadota</taxon>
        <taxon>Alphaproteobacteria</taxon>
        <taxon>Rhodospirillales</taxon>
        <taxon>Rhodospirillaceae</taxon>
        <taxon>Hwanghaeella</taxon>
    </lineage>
</organism>
<keyword evidence="2" id="KW-1185">Reference proteome</keyword>
<reference evidence="2" key="1">
    <citation type="submission" date="2019-01" db="EMBL/GenBank/DDBJ databases">
        <title>Gri0909 isolated from a small marine red alga.</title>
        <authorList>
            <person name="Kim J."/>
            <person name="Jeong S.E."/>
            <person name="Jeon C.O."/>
        </authorList>
    </citation>
    <scope>NUCLEOTIDE SEQUENCE [LARGE SCALE GENOMIC DNA]</scope>
    <source>
        <strain evidence="2">Gri0909</strain>
    </source>
</reference>
<proteinExistence type="predicted"/>
<dbReference type="AlphaFoldDB" id="A0A3S2WPU1"/>
<dbReference type="Pfam" id="PF07103">
    <property type="entry name" value="DUF1365"/>
    <property type="match status" value="1"/>
</dbReference>